<sequence>MNKQQPFTRGSHSFTFHLFPETGLLNLWNVGWEVQTDTSYYWDGNKRAKDNDSIIFQYTIAGSGVLEIGKERYTVGQHQAFIVSVPSDHRYYYPENAKEPWEFIYISLQGASVQDIWQRLIQKSGPIVSLPPNSPLIRSLYSIYADTKADGLRDPYLAATQGYQFLIECFRAMAEERPQNEPYHYQRALAYIEAHYHEQICLDNIAEEVGVSRYTLTRLFKKQLHTTPISYVTDLRMRKACSLLLHTNRTIKQIAADVGYPDDNYFHKVFRRYTGSSATQFRRNGDLSQLYARKIVK</sequence>
<evidence type="ECO:0000256" key="1">
    <source>
        <dbReference type="ARBA" id="ARBA00023015"/>
    </source>
</evidence>
<dbReference type="Gene3D" id="1.10.10.60">
    <property type="entry name" value="Homeodomain-like"/>
    <property type="match status" value="2"/>
</dbReference>
<dbReference type="PROSITE" id="PS01124">
    <property type="entry name" value="HTH_ARAC_FAMILY_2"/>
    <property type="match status" value="1"/>
</dbReference>
<dbReference type="PANTHER" id="PTHR43280:SF2">
    <property type="entry name" value="HTH-TYPE TRANSCRIPTIONAL REGULATOR EXSA"/>
    <property type="match status" value="1"/>
</dbReference>
<accession>A0A268NYV9</accession>
<dbReference type="SUPFAM" id="SSF46689">
    <property type="entry name" value="Homeodomain-like"/>
    <property type="match status" value="2"/>
</dbReference>
<gene>
    <name evidence="4" type="ORF">CHH72_13235</name>
</gene>
<dbReference type="PROSITE" id="PS00041">
    <property type="entry name" value="HTH_ARAC_FAMILY_1"/>
    <property type="match status" value="1"/>
</dbReference>
<proteinExistence type="predicted"/>
<keyword evidence="2" id="KW-0238">DNA-binding</keyword>
<dbReference type="EMBL" id="NPCC01000015">
    <property type="protein sequence ID" value="PAE88598.1"/>
    <property type="molecule type" value="Genomic_DNA"/>
</dbReference>
<dbReference type="Proteomes" id="UP000216207">
    <property type="component" value="Unassembled WGS sequence"/>
</dbReference>
<dbReference type="InterPro" id="IPR003313">
    <property type="entry name" value="AraC-bd"/>
</dbReference>
<keyword evidence="3" id="KW-0804">Transcription</keyword>
<dbReference type="Pfam" id="PF12833">
    <property type="entry name" value="HTH_18"/>
    <property type="match status" value="1"/>
</dbReference>
<evidence type="ECO:0000313" key="5">
    <source>
        <dbReference type="Proteomes" id="UP000216207"/>
    </source>
</evidence>
<evidence type="ECO:0000313" key="4">
    <source>
        <dbReference type="EMBL" id="PAE88598.1"/>
    </source>
</evidence>
<dbReference type="Gene3D" id="2.60.120.280">
    <property type="entry name" value="Regulatory protein AraC"/>
    <property type="match status" value="1"/>
</dbReference>
<comment type="caution">
    <text evidence="4">The sequence shown here is derived from an EMBL/GenBank/DDBJ whole genome shotgun (WGS) entry which is preliminary data.</text>
</comment>
<keyword evidence="1" id="KW-0805">Transcription regulation</keyword>
<dbReference type="PANTHER" id="PTHR43280">
    <property type="entry name" value="ARAC-FAMILY TRANSCRIPTIONAL REGULATOR"/>
    <property type="match status" value="1"/>
</dbReference>
<evidence type="ECO:0000256" key="3">
    <source>
        <dbReference type="ARBA" id="ARBA00023163"/>
    </source>
</evidence>
<dbReference type="GO" id="GO:0043565">
    <property type="term" value="F:sequence-specific DNA binding"/>
    <property type="evidence" value="ECO:0007669"/>
    <property type="project" value="InterPro"/>
</dbReference>
<dbReference type="Pfam" id="PF02311">
    <property type="entry name" value="AraC_binding"/>
    <property type="match status" value="1"/>
</dbReference>
<dbReference type="GO" id="GO:0003700">
    <property type="term" value="F:DNA-binding transcription factor activity"/>
    <property type="evidence" value="ECO:0007669"/>
    <property type="project" value="InterPro"/>
</dbReference>
<protein>
    <submittedName>
        <fullName evidence="4">AraC family transcriptional regulator</fullName>
    </submittedName>
</protein>
<dbReference type="InterPro" id="IPR009057">
    <property type="entry name" value="Homeodomain-like_sf"/>
</dbReference>
<dbReference type="SMART" id="SM00342">
    <property type="entry name" value="HTH_ARAC"/>
    <property type="match status" value="1"/>
</dbReference>
<dbReference type="InterPro" id="IPR018062">
    <property type="entry name" value="HTH_AraC-typ_CS"/>
</dbReference>
<dbReference type="InterPro" id="IPR018060">
    <property type="entry name" value="HTH_AraC"/>
</dbReference>
<dbReference type="RefSeq" id="WP_011245539.1">
    <property type="nucleotide sequence ID" value="NZ_BOQQ01000007.1"/>
</dbReference>
<reference evidence="4 5" key="1">
    <citation type="submission" date="2017-07" db="EMBL/GenBank/DDBJ databases">
        <title>Isolation and whole genome analysis of endospore-forming bacteria from heroin.</title>
        <authorList>
            <person name="Kalinowski J."/>
            <person name="Ahrens B."/>
            <person name="Al-Dilaimi A."/>
            <person name="Winkler A."/>
            <person name="Wibberg D."/>
            <person name="Schleenbecker U."/>
            <person name="Ruckert C."/>
            <person name="Wolfel R."/>
            <person name="Grass G."/>
        </authorList>
    </citation>
    <scope>NUCLEOTIDE SEQUENCE [LARGE SCALE GENOMIC DNA]</scope>
    <source>
        <strain evidence="4 5">7539</strain>
    </source>
</reference>
<name>A0A268NYV9_SHOCL</name>
<dbReference type="InterPro" id="IPR037923">
    <property type="entry name" value="HTH-like"/>
</dbReference>
<organism evidence="4 5">
    <name type="scientific">Shouchella clausii</name>
    <name type="common">Alkalihalobacillus clausii</name>
    <dbReference type="NCBI Taxonomy" id="79880"/>
    <lineage>
        <taxon>Bacteria</taxon>
        <taxon>Bacillati</taxon>
        <taxon>Bacillota</taxon>
        <taxon>Bacilli</taxon>
        <taxon>Bacillales</taxon>
        <taxon>Bacillaceae</taxon>
        <taxon>Shouchella</taxon>
    </lineage>
</organism>
<dbReference type="AlphaFoldDB" id="A0A268NYV9"/>
<evidence type="ECO:0000256" key="2">
    <source>
        <dbReference type="ARBA" id="ARBA00023125"/>
    </source>
</evidence>
<dbReference type="OMA" id="HAMELLY"/>
<dbReference type="SUPFAM" id="SSF51215">
    <property type="entry name" value="Regulatory protein AraC"/>
    <property type="match status" value="1"/>
</dbReference>